<evidence type="ECO:0000313" key="3">
    <source>
        <dbReference type="Proteomes" id="UP001054252"/>
    </source>
</evidence>
<reference evidence="2 3" key="1">
    <citation type="journal article" date="2021" name="Commun. Biol.">
        <title>The genome of Shorea leprosula (Dipterocarpaceae) highlights the ecological relevance of drought in aseasonal tropical rainforests.</title>
        <authorList>
            <person name="Ng K.K.S."/>
            <person name="Kobayashi M.J."/>
            <person name="Fawcett J.A."/>
            <person name="Hatakeyama M."/>
            <person name="Paape T."/>
            <person name="Ng C.H."/>
            <person name="Ang C.C."/>
            <person name="Tnah L.H."/>
            <person name="Lee C.T."/>
            <person name="Nishiyama T."/>
            <person name="Sese J."/>
            <person name="O'Brien M.J."/>
            <person name="Copetti D."/>
            <person name="Mohd Noor M.I."/>
            <person name="Ong R.C."/>
            <person name="Putra M."/>
            <person name="Sireger I.Z."/>
            <person name="Indrioko S."/>
            <person name="Kosugi Y."/>
            <person name="Izuno A."/>
            <person name="Isagi Y."/>
            <person name="Lee S.L."/>
            <person name="Shimizu K.K."/>
        </authorList>
    </citation>
    <scope>NUCLEOTIDE SEQUENCE [LARGE SCALE GENOMIC DNA]</scope>
    <source>
        <strain evidence="2">214</strain>
    </source>
</reference>
<evidence type="ECO:0000256" key="1">
    <source>
        <dbReference type="SAM" id="MobiDB-lite"/>
    </source>
</evidence>
<gene>
    <name evidence="2" type="ORF">SLEP1_g1794</name>
</gene>
<accession>A0AAV5HEW6</accession>
<protein>
    <submittedName>
        <fullName evidence="2">Uncharacterized protein</fullName>
    </submittedName>
</protein>
<dbReference type="EMBL" id="BPVZ01000002">
    <property type="protein sequence ID" value="GKU87393.1"/>
    <property type="molecule type" value="Genomic_DNA"/>
</dbReference>
<keyword evidence="3" id="KW-1185">Reference proteome</keyword>
<comment type="caution">
    <text evidence="2">The sequence shown here is derived from an EMBL/GenBank/DDBJ whole genome shotgun (WGS) entry which is preliminary data.</text>
</comment>
<organism evidence="2 3">
    <name type="scientific">Rubroshorea leprosula</name>
    <dbReference type="NCBI Taxonomy" id="152421"/>
    <lineage>
        <taxon>Eukaryota</taxon>
        <taxon>Viridiplantae</taxon>
        <taxon>Streptophyta</taxon>
        <taxon>Embryophyta</taxon>
        <taxon>Tracheophyta</taxon>
        <taxon>Spermatophyta</taxon>
        <taxon>Magnoliopsida</taxon>
        <taxon>eudicotyledons</taxon>
        <taxon>Gunneridae</taxon>
        <taxon>Pentapetalae</taxon>
        <taxon>rosids</taxon>
        <taxon>malvids</taxon>
        <taxon>Malvales</taxon>
        <taxon>Dipterocarpaceae</taxon>
        <taxon>Rubroshorea</taxon>
    </lineage>
</organism>
<dbReference type="AlphaFoldDB" id="A0AAV5HEW6"/>
<proteinExistence type="predicted"/>
<sequence>MIHLEALQDLPGNKNGGFEGIERSSKRRKLVSRLDLGIDDDSKKARKICPREIRRKNRVTLQD</sequence>
<evidence type="ECO:0000313" key="2">
    <source>
        <dbReference type="EMBL" id="GKU87393.1"/>
    </source>
</evidence>
<name>A0AAV5HEW6_9ROSI</name>
<feature type="region of interest" description="Disordered" evidence="1">
    <location>
        <begin position="1"/>
        <end position="27"/>
    </location>
</feature>
<dbReference type="Proteomes" id="UP001054252">
    <property type="component" value="Unassembled WGS sequence"/>
</dbReference>